<dbReference type="Gene3D" id="1.25.40.10">
    <property type="entry name" value="Tetratricopeptide repeat domain"/>
    <property type="match status" value="1"/>
</dbReference>
<dbReference type="InterPro" id="IPR027417">
    <property type="entry name" value="P-loop_NTPase"/>
</dbReference>
<evidence type="ECO:0000313" key="3">
    <source>
        <dbReference type="Proteomes" id="UP001225605"/>
    </source>
</evidence>
<dbReference type="PRINTS" id="PR00364">
    <property type="entry name" value="DISEASERSIST"/>
</dbReference>
<dbReference type="Gene3D" id="1.10.10.10">
    <property type="entry name" value="Winged helix-like DNA-binding domain superfamily/Winged helix DNA-binding domain"/>
    <property type="match status" value="1"/>
</dbReference>
<dbReference type="InterPro" id="IPR019734">
    <property type="entry name" value="TPR_rpt"/>
</dbReference>
<dbReference type="PANTHER" id="PTHR47691">
    <property type="entry name" value="REGULATOR-RELATED"/>
    <property type="match status" value="1"/>
</dbReference>
<dbReference type="Pfam" id="PF13424">
    <property type="entry name" value="TPR_12"/>
    <property type="match status" value="1"/>
</dbReference>
<dbReference type="InterPro" id="IPR011990">
    <property type="entry name" value="TPR-like_helical_dom_sf"/>
</dbReference>
<evidence type="ECO:0000256" key="1">
    <source>
        <dbReference type="PROSITE-ProRule" id="PRU00339"/>
    </source>
</evidence>
<reference evidence="2 3" key="1">
    <citation type="submission" date="2017-06" db="EMBL/GenBank/DDBJ databases">
        <title>Cultured bacterium strain Saccharothrix yanglingensis Hhs.015.</title>
        <authorList>
            <person name="Xia Y."/>
        </authorList>
    </citation>
    <scope>NUCLEOTIDE SEQUENCE [LARGE SCALE GENOMIC DNA]</scope>
    <source>
        <strain evidence="2 3">Hhs.015</strain>
    </source>
</reference>
<feature type="repeat" description="TPR" evidence="1">
    <location>
        <begin position="488"/>
        <end position="521"/>
    </location>
</feature>
<keyword evidence="3" id="KW-1185">Reference proteome</keyword>
<dbReference type="SUPFAM" id="SSF52540">
    <property type="entry name" value="P-loop containing nucleoside triphosphate hydrolases"/>
    <property type="match status" value="1"/>
</dbReference>
<dbReference type="PROSITE" id="PS50005">
    <property type="entry name" value="TPR"/>
    <property type="match status" value="1"/>
</dbReference>
<comment type="caution">
    <text evidence="2">The sequence shown here is derived from an EMBL/GenBank/DDBJ whole genome shotgun (WGS) entry which is preliminary data.</text>
</comment>
<keyword evidence="1" id="KW-0802">TPR repeat</keyword>
<dbReference type="Gene3D" id="3.40.50.300">
    <property type="entry name" value="P-loop containing nucleotide triphosphate hydrolases"/>
    <property type="match status" value="1"/>
</dbReference>
<organism evidence="2 3">
    <name type="scientific">Saccharothrix yanglingensis</name>
    <dbReference type="NCBI Taxonomy" id="659496"/>
    <lineage>
        <taxon>Bacteria</taxon>
        <taxon>Bacillati</taxon>
        <taxon>Actinomycetota</taxon>
        <taxon>Actinomycetes</taxon>
        <taxon>Pseudonocardiales</taxon>
        <taxon>Pseudonocardiaceae</taxon>
        <taxon>Saccharothrix</taxon>
    </lineage>
</organism>
<dbReference type="SMART" id="SM00028">
    <property type="entry name" value="TPR"/>
    <property type="match status" value="4"/>
</dbReference>
<dbReference type="PANTHER" id="PTHR47691:SF3">
    <property type="entry name" value="HTH-TYPE TRANSCRIPTIONAL REGULATOR RV0890C-RELATED"/>
    <property type="match status" value="1"/>
</dbReference>
<evidence type="ECO:0000313" key="2">
    <source>
        <dbReference type="EMBL" id="MDQ2589141.1"/>
    </source>
</evidence>
<proteinExistence type="predicted"/>
<dbReference type="InterPro" id="IPR036388">
    <property type="entry name" value="WH-like_DNA-bd_sf"/>
</dbReference>
<gene>
    <name evidence="2" type="ORF">CKY47_35450</name>
</gene>
<name>A0ABU0XAH2_9PSEU</name>
<accession>A0ABU0XAH2</accession>
<dbReference type="EMBL" id="NSDM01000031">
    <property type="protein sequence ID" value="MDQ2589141.1"/>
    <property type="molecule type" value="Genomic_DNA"/>
</dbReference>
<protein>
    <submittedName>
        <fullName evidence="2">Tetratricopeptide repeat protein</fullName>
    </submittedName>
</protein>
<dbReference type="Proteomes" id="UP001225605">
    <property type="component" value="Unassembled WGS sequence"/>
</dbReference>
<sequence length="711" mass="78487">MTRVTHQHAVAVAGSTVVQVGGDLHVGVRVEDVVPRQLPARPPHFVGRTNDLAALDEALRPDAADTVVIASVGGAGGIGKTCLVLHWAHGRSDRFPDGQLYVDLRGFAPEGEPLTAATAARGFLGTLGVPPAAIPVDEYAQAALFRTLVARRRMLVVLDNAADSDQVTPLLPGSPTCTVVITSRRRPSQLINTAGARHLVLDALPDREARALLAARLGSARLACEPEAVHALLRCCGGLPLALSVVAGRAAAHPRLALSTVVDELHEAGLDGLEDGEPGTDVKAVLSWSYRALDPRHAEMFALLGLILVTDVSVEAAAALAGTPVRDARTVLRGLEQSSLLTRDDADRYHAHDLVHAFAEDRARHDITEPARDGAWHRLTEFHTHTAHAARRLLEPHDIYIELPAPSRTCRPKPLSSRMEALAWFAAEHRNLWHLLVVQYSSSPWATWQLAWAMSAYHRLSGLLGDDLQAWVYALGATEGWPDPVVDALVHRHLGHAYVQVGRFDEARHHLGRALHEAKREDDIGSQGFVHRIVSVMYEYQEHLEPAYDHARKAVELFRRTGEPLWVADAINAAGWCAALLGRFNEAEHLCWEAYPVLSHYDPRGAADTLDTLGFIAHRTHRHHDALEHFRSALALYQELGDVYHVPDTLDRTGHVLHALGRTDDADRTWRQALVLYRNQLRVADARRVRRQLEGGRFDRPSEHPWPHRRR</sequence>
<dbReference type="SUPFAM" id="SSF48452">
    <property type="entry name" value="TPR-like"/>
    <property type="match status" value="1"/>
</dbReference>